<feature type="domain" description="Serine/threonine specific protein phosphatases" evidence="8">
    <location>
        <begin position="152"/>
        <end position="157"/>
    </location>
</feature>
<dbReference type="GO" id="GO:0004722">
    <property type="term" value="F:protein serine/threonine phosphatase activity"/>
    <property type="evidence" value="ECO:0007669"/>
    <property type="project" value="UniProtKB-EC"/>
</dbReference>
<evidence type="ECO:0000256" key="2">
    <source>
        <dbReference type="ARBA" id="ARBA00022723"/>
    </source>
</evidence>
<dbReference type="EC" id="3.1.3.16" evidence="1"/>
<dbReference type="EMBL" id="MN739757">
    <property type="protein sequence ID" value="QHT25145.1"/>
    <property type="molecule type" value="Genomic_DNA"/>
</dbReference>
<keyword evidence="2" id="KW-0479">Metal-binding</keyword>
<dbReference type="InterPro" id="IPR004843">
    <property type="entry name" value="Calcineurin-like_PHP"/>
</dbReference>
<reference evidence="9" key="1">
    <citation type="journal article" date="2020" name="Nature">
        <title>Giant virus diversity and host interactions through global metagenomics.</title>
        <authorList>
            <person name="Schulz F."/>
            <person name="Roux S."/>
            <person name="Paez-Espino D."/>
            <person name="Jungbluth S."/>
            <person name="Walsh D.A."/>
            <person name="Denef V.J."/>
            <person name="McMahon K.D."/>
            <person name="Konstantinidis K.T."/>
            <person name="Eloe-Fadrosh E.A."/>
            <person name="Kyrpides N.C."/>
            <person name="Woyke T."/>
        </authorList>
    </citation>
    <scope>NUCLEOTIDE SEQUENCE</scope>
    <source>
        <strain evidence="9">GVMAG-M-3300023179-150</strain>
    </source>
</reference>
<comment type="catalytic activity">
    <reaction evidence="6">
        <text>O-phospho-L-seryl-[protein] + H2O = L-seryl-[protein] + phosphate</text>
        <dbReference type="Rhea" id="RHEA:20629"/>
        <dbReference type="Rhea" id="RHEA-COMP:9863"/>
        <dbReference type="Rhea" id="RHEA-COMP:11604"/>
        <dbReference type="ChEBI" id="CHEBI:15377"/>
        <dbReference type="ChEBI" id="CHEBI:29999"/>
        <dbReference type="ChEBI" id="CHEBI:43474"/>
        <dbReference type="ChEBI" id="CHEBI:83421"/>
        <dbReference type="EC" id="3.1.3.16"/>
    </reaction>
</comment>
<dbReference type="PRINTS" id="PR00114">
    <property type="entry name" value="STPHPHTASE"/>
</dbReference>
<dbReference type="GO" id="GO:0005634">
    <property type="term" value="C:nucleus"/>
    <property type="evidence" value="ECO:0007669"/>
    <property type="project" value="TreeGrafter"/>
</dbReference>
<evidence type="ECO:0000256" key="6">
    <source>
        <dbReference type="ARBA" id="ARBA00047761"/>
    </source>
</evidence>
<name>A0A6C0ECQ0_9ZZZZ</name>
<evidence type="ECO:0000313" key="9">
    <source>
        <dbReference type="EMBL" id="QHT25145.1"/>
    </source>
</evidence>
<organism evidence="9">
    <name type="scientific">viral metagenome</name>
    <dbReference type="NCBI Taxonomy" id="1070528"/>
    <lineage>
        <taxon>unclassified sequences</taxon>
        <taxon>metagenomes</taxon>
        <taxon>organismal metagenomes</taxon>
    </lineage>
</organism>
<comment type="catalytic activity">
    <reaction evidence="7">
        <text>O-phospho-L-threonyl-[protein] + H2O = L-threonyl-[protein] + phosphate</text>
        <dbReference type="Rhea" id="RHEA:47004"/>
        <dbReference type="Rhea" id="RHEA-COMP:11060"/>
        <dbReference type="Rhea" id="RHEA-COMP:11605"/>
        <dbReference type="ChEBI" id="CHEBI:15377"/>
        <dbReference type="ChEBI" id="CHEBI:30013"/>
        <dbReference type="ChEBI" id="CHEBI:43474"/>
        <dbReference type="ChEBI" id="CHEBI:61977"/>
        <dbReference type="EC" id="3.1.3.16"/>
    </reaction>
</comment>
<dbReference type="InterPro" id="IPR006186">
    <property type="entry name" value="Ser/Thr-sp_prot-phosphatase"/>
</dbReference>
<dbReference type="PROSITE" id="PS00125">
    <property type="entry name" value="SER_THR_PHOSPHATASE"/>
    <property type="match status" value="1"/>
</dbReference>
<evidence type="ECO:0000256" key="1">
    <source>
        <dbReference type="ARBA" id="ARBA00013081"/>
    </source>
</evidence>
<evidence type="ECO:0000256" key="5">
    <source>
        <dbReference type="ARBA" id="ARBA00023211"/>
    </source>
</evidence>
<dbReference type="SMART" id="SM00156">
    <property type="entry name" value="PP2Ac"/>
    <property type="match status" value="1"/>
</dbReference>
<proteinExistence type="predicted"/>
<accession>A0A6C0ECQ0</accession>
<keyword evidence="5" id="KW-0464">Manganese</keyword>
<protein>
    <recommendedName>
        <fullName evidence="1">protein-serine/threonine phosphatase</fullName>
        <ecNumber evidence="1">3.1.3.16</ecNumber>
    </recommendedName>
</protein>
<dbReference type="PANTHER" id="PTHR11668">
    <property type="entry name" value="SERINE/THREONINE PROTEIN PHOSPHATASE"/>
    <property type="match status" value="1"/>
</dbReference>
<dbReference type="GO" id="GO:0046872">
    <property type="term" value="F:metal ion binding"/>
    <property type="evidence" value="ECO:0007669"/>
    <property type="project" value="UniProtKB-KW"/>
</dbReference>
<evidence type="ECO:0000259" key="8">
    <source>
        <dbReference type="PROSITE" id="PS00125"/>
    </source>
</evidence>
<dbReference type="SUPFAM" id="SSF56300">
    <property type="entry name" value="Metallo-dependent phosphatases"/>
    <property type="match status" value="1"/>
</dbReference>
<keyword evidence="3" id="KW-0378">Hydrolase</keyword>
<dbReference type="AlphaFoldDB" id="A0A6C0ECQ0"/>
<evidence type="ECO:0000256" key="7">
    <source>
        <dbReference type="ARBA" id="ARBA00048336"/>
    </source>
</evidence>
<dbReference type="PANTHER" id="PTHR11668:SF496">
    <property type="entry name" value="SERINE_THREONINE-PROTEIN PHOSPHATASE"/>
    <property type="match status" value="1"/>
</dbReference>
<dbReference type="InterPro" id="IPR050341">
    <property type="entry name" value="PP1_catalytic_subunit"/>
</dbReference>
<dbReference type="InterPro" id="IPR029052">
    <property type="entry name" value="Metallo-depent_PP-like"/>
</dbReference>
<dbReference type="Gene3D" id="3.60.21.10">
    <property type="match status" value="1"/>
</dbReference>
<evidence type="ECO:0000256" key="3">
    <source>
        <dbReference type="ARBA" id="ARBA00022801"/>
    </source>
</evidence>
<dbReference type="GO" id="GO:0005737">
    <property type="term" value="C:cytoplasm"/>
    <property type="evidence" value="ECO:0007669"/>
    <property type="project" value="TreeGrafter"/>
</dbReference>
<sequence length="347" mass="39341">MSRNGIKSSPNLSELINRKQQNQPCMFNSKETSTNNQESTGFSINLLETIRKLVNQEVGILNNQLLLGICQKVSPIFQKEPQLLNLKAPIYVCGDIHGQYEDLLNIFRNIGFPPKCRILFLGDYVDRGKKSLEVISLLFLLKIKYPNHIYLLRGNHECASVNRIYGFYDECDKRSNLLIWKSFNHTFSLLPIAALIDQKIFCVHGGLSPKLTNLRQINQIKKGTKIPDSGILCDLTWADPSNHKESWEQNDRGVSYTFNQSVVDDFLMKNNIDLICRAHQVVDGGYEFSYGHKLVTVFSAPNYCGEYGNSAAVMKVEPDLTCSFIVLRPVSYIPPGHKKASLLQHVN</sequence>
<dbReference type="FunFam" id="3.60.21.10:FF:000026">
    <property type="entry name" value="Serine/threonine-protein phosphatase"/>
    <property type="match status" value="1"/>
</dbReference>
<keyword evidence="4" id="KW-0904">Protein phosphatase</keyword>
<dbReference type="Pfam" id="PF00149">
    <property type="entry name" value="Metallophos"/>
    <property type="match status" value="1"/>
</dbReference>
<evidence type="ECO:0000256" key="4">
    <source>
        <dbReference type="ARBA" id="ARBA00022912"/>
    </source>
</evidence>